<dbReference type="Pfam" id="PF02606">
    <property type="entry name" value="LpxK"/>
    <property type="match status" value="1"/>
</dbReference>
<keyword evidence="10 13" id="KW-0067">ATP-binding</keyword>
<gene>
    <name evidence="13 14" type="primary">lpxK</name>
    <name evidence="14" type="ORF">AB8B22_09140</name>
</gene>
<dbReference type="GO" id="GO:0005524">
    <property type="term" value="F:ATP binding"/>
    <property type="evidence" value="ECO:0007669"/>
    <property type="project" value="UniProtKB-UniRule"/>
</dbReference>
<evidence type="ECO:0000256" key="11">
    <source>
        <dbReference type="ARBA" id="ARBA00023098"/>
    </source>
</evidence>
<feature type="binding site" evidence="13">
    <location>
        <begin position="41"/>
        <end position="48"/>
    </location>
    <ligand>
        <name>ATP</name>
        <dbReference type="ChEBI" id="CHEBI:30616"/>
    </ligand>
</feature>
<dbReference type="EC" id="2.7.1.130" evidence="3 13"/>
<keyword evidence="5 13" id="KW-0444">Lipid biosynthesis</keyword>
<name>A0AB39VEY1_9FUSO</name>
<dbReference type="GO" id="GO:0009244">
    <property type="term" value="P:lipopolysaccharide core region biosynthetic process"/>
    <property type="evidence" value="ECO:0007669"/>
    <property type="project" value="TreeGrafter"/>
</dbReference>
<evidence type="ECO:0000256" key="5">
    <source>
        <dbReference type="ARBA" id="ARBA00022516"/>
    </source>
</evidence>
<dbReference type="HAMAP" id="MF_00409">
    <property type="entry name" value="LpxK"/>
    <property type="match status" value="1"/>
</dbReference>
<dbReference type="SUPFAM" id="SSF52540">
    <property type="entry name" value="P-loop containing nucleoside triphosphate hydrolases"/>
    <property type="match status" value="1"/>
</dbReference>
<evidence type="ECO:0000256" key="13">
    <source>
        <dbReference type="HAMAP-Rule" id="MF_00409"/>
    </source>
</evidence>
<evidence type="ECO:0000256" key="4">
    <source>
        <dbReference type="ARBA" id="ARBA00016436"/>
    </source>
</evidence>
<sequence length="342" mass="39830">MELLSMIYGFIVFLRNKLFDLNILKSKKVDRVKVICIGNIVAGGTGKTPAVQYFVNEYLKKNMKVGILSRGYKGKRKTDLLLVRDEKKIYCTSKESGDEAFFHAENFKVPVVVSKDRYKGAKFLKENCSVEVIIMDDGFQHRKLLKDENIVLIDATNPFGNNKFLPKGRLRESIDSLNRADEIIITKSNYVEKKEILKILEKIKKYEKKVFFAVFESDYFYKLNFENDEKFGKINSENNKNFENKKNKISKNIIKNKNILIFSSIANPATFYKTIKNLAPKNVDEIKFSDHHLYSSEDFAEIQKKSKNYDFIVTTEKDAVKIHKNIENLIVLKMKFDLKKDF</sequence>
<keyword evidence="11 13" id="KW-0443">Lipid metabolism</keyword>
<dbReference type="NCBIfam" id="TIGR00682">
    <property type="entry name" value="lpxK"/>
    <property type="match status" value="1"/>
</dbReference>
<comment type="catalytic activity">
    <reaction evidence="13">
        <text>a lipid A disaccharide + ATP = a lipid IVA + ADP + H(+)</text>
        <dbReference type="Rhea" id="RHEA:67840"/>
        <dbReference type="ChEBI" id="CHEBI:15378"/>
        <dbReference type="ChEBI" id="CHEBI:30616"/>
        <dbReference type="ChEBI" id="CHEBI:176343"/>
        <dbReference type="ChEBI" id="CHEBI:176425"/>
        <dbReference type="ChEBI" id="CHEBI:456216"/>
        <dbReference type="EC" id="2.7.1.130"/>
    </reaction>
</comment>
<dbReference type="KEGG" id="lrug:AB8B22_09140"/>
<evidence type="ECO:0000313" key="14">
    <source>
        <dbReference type="EMBL" id="XDU66559.1"/>
    </source>
</evidence>
<evidence type="ECO:0000256" key="10">
    <source>
        <dbReference type="ARBA" id="ARBA00022840"/>
    </source>
</evidence>
<dbReference type="GO" id="GO:0009245">
    <property type="term" value="P:lipid A biosynthetic process"/>
    <property type="evidence" value="ECO:0007669"/>
    <property type="project" value="UniProtKB-UniRule"/>
</dbReference>
<evidence type="ECO:0000256" key="7">
    <source>
        <dbReference type="ARBA" id="ARBA00022679"/>
    </source>
</evidence>
<accession>A0AB39VEY1</accession>
<dbReference type="PANTHER" id="PTHR42724">
    <property type="entry name" value="TETRAACYLDISACCHARIDE 4'-KINASE"/>
    <property type="match status" value="1"/>
</dbReference>
<dbReference type="EMBL" id="CP165644">
    <property type="protein sequence ID" value="XDU66559.1"/>
    <property type="molecule type" value="Genomic_DNA"/>
</dbReference>
<dbReference type="InterPro" id="IPR003758">
    <property type="entry name" value="LpxK"/>
</dbReference>
<evidence type="ECO:0000256" key="1">
    <source>
        <dbReference type="ARBA" id="ARBA00002274"/>
    </source>
</evidence>
<evidence type="ECO:0000256" key="12">
    <source>
        <dbReference type="ARBA" id="ARBA00029757"/>
    </source>
</evidence>
<keyword evidence="8 13" id="KW-0547">Nucleotide-binding</keyword>
<protein>
    <recommendedName>
        <fullName evidence="4 13">Tetraacyldisaccharide 4'-kinase</fullName>
        <ecNumber evidence="3 13">2.7.1.130</ecNumber>
    </recommendedName>
    <alternativeName>
        <fullName evidence="12 13">Lipid A 4'-kinase</fullName>
    </alternativeName>
</protein>
<reference evidence="14" key="1">
    <citation type="submission" date="2024-07" db="EMBL/GenBank/DDBJ databases">
        <authorList>
            <person name="Li X.-J."/>
            <person name="Wang X."/>
        </authorList>
    </citation>
    <scope>NUCLEOTIDE SEQUENCE</scope>
    <source>
        <strain evidence="14">HSP-334</strain>
    </source>
</reference>
<proteinExistence type="inferred from homology"/>
<keyword evidence="7 13" id="KW-0808">Transferase</keyword>
<dbReference type="GO" id="GO:0005886">
    <property type="term" value="C:plasma membrane"/>
    <property type="evidence" value="ECO:0007669"/>
    <property type="project" value="TreeGrafter"/>
</dbReference>
<dbReference type="GO" id="GO:0009029">
    <property type="term" value="F:lipid-A 4'-kinase activity"/>
    <property type="evidence" value="ECO:0007669"/>
    <property type="project" value="UniProtKB-UniRule"/>
</dbReference>
<evidence type="ECO:0000256" key="9">
    <source>
        <dbReference type="ARBA" id="ARBA00022777"/>
    </source>
</evidence>
<keyword evidence="9 13" id="KW-0418">Kinase</keyword>
<dbReference type="RefSeq" id="WP_369710877.1">
    <property type="nucleotide sequence ID" value="NZ_CP165644.1"/>
</dbReference>
<dbReference type="InterPro" id="IPR027417">
    <property type="entry name" value="P-loop_NTPase"/>
</dbReference>
<evidence type="ECO:0000256" key="3">
    <source>
        <dbReference type="ARBA" id="ARBA00012071"/>
    </source>
</evidence>
<keyword evidence="6 13" id="KW-0441">Lipid A biosynthesis</keyword>
<comment type="pathway">
    <text evidence="2 13">Glycolipid biosynthesis; lipid IV(A) biosynthesis; lipid IV(A) from (3R)-3-hydroxytetradecanoyl-[acyl-carrier-protein] and UDP-N-acetyl-alpha-D-glucosamine: step 6/6.</text>
</comment>
<evidence type="ECO:0000256" key="6">
    <source>
        <dbReference type="ARBA" id="ARBA00022556"/>
    </source>
</evidence>
<evidence type="ECO:0000256" key="8">
    <source>
        <dbReference type="ARBA" id="ARBA00022741"/>
    </source>
</evidence>
<dbReference type="PANTHER" id="PTHR42724:SF1">
    <property type="entry name" value="TETRAACYLDISACCHARIDE 4'-KINASE, MITOCHONDRIAL-RELATED"/>
    <property type="match status" value="1"/>
</dbReference>
<dbReference type="AlphaFoldDB" id="A0AB39VEY1"/>
<evidence type="ECO:0000256" key="2">
    <source>
        <dbReference type="ARBA" id="ARBA00004870"/>
    </source>
</evidence>
<comment type="function">
    <text evidence="1 13">Transfers the gamma-phosphate of ATP to the 4'-position of a tetraacyldisaccharide 1-phosphate intermediate (termed DS-1-P) to form tetraacyldisaccharide 1,4'-bis-phosphate (lipid IVA).</text>
</comment>
<organism evidence="14">
    <name type="scientific">Leptotrichia rugosa</name>
    <dbReference type="NCBI Taxonomy" id="3239302"/>
    <lineage>
        <taxon>Bacteria</taxon>
        <taxon>Fusobacteriati</taxon>
        <taxon>Fusobacteriota</taxon>
        <taxon>Fusobacteriia</taxon>
        <taxon>Fusobacteriales</taxon>
        <taxon>Leptotrichiaceae</taxon>
        <taxon>Leptotrichia</taxon>
    </lineage>
</organism>
<comment type="similarity">
    <text evidence="13">Belongs to the LpxK family.</text>
</comment>